<dbReference type="GO" id="GO:0019350">
    <property type="term" value="P:teichoic acid biosynthetic process"/>
    <property type="evidence" value="ECO:0007669"/>
    <property type="project" value="UniProtKB-KW"/>
</dbReference>
<reference evidence="8" key="1">
    <citation type="submission" date="2017-01" db="EMBL/GenBank/DDBJ databases">
        <authorList>
            <person name="Varghese N."/>
            <person name="Submissions S."/>
        </authorList>
    </citation>
    <scope>NUCLEOTIDE SEQUENCE [LARGE SCALE GENOMIC DNA]</scope>
    <source>
        <strain evidence="8">MNA4</strain>
    </source>
</reference>
<dbReference type="GO" id="GO:0005886">
    <property type="term" value="C:plasma membrane"/>
    <property type="evidence" value="ECO:0007669"/>
    <property type="project" value="UniProtKB-SubCell"/>
</dbReference>
<comment type="subcellular location">
    <subcellularLocation>
        <location evidence="1">Cell membrane</location>
        <topology evidence="1">Peripheral membrane protein</topology>
    </subcellularLocation>
</comment>
<dbReference type="Gene3D" id="3.40.50.11820">
    <property type="match status" value="1"/>
</dbReference>
<dbReference type="Gene3D" id="3.40.50.12580">
    <property type="match status" value="1"/>
</dbReference>
<dbReference type="Pfam" id="PF04464">
    <property type="entry name" value="Glyphos_transf"/>
    <property type="match status" value="1"/>
</dbReference>
<organism evidence="7 8">
    <name type="scientific">Edaphobacillus lindanitolerans</name>
    <dbReference type="NCBI Taxonomy" id="550447"/>
    <lineage>
        <taxon>Bacteria</taxon>
        <taxon>Bacillati</taxon>
        <taxon>Bacillota</taxon>
        <taxon>Bacilli</taxon>
        <taxon>Bacillales</taxon>
        <taxon>Bacillaceae</taxon>
        <taxon>Edaphobacillus</taxon>
    </lineage>
</organism>
<comment type="similarity">
    <text evidence="2">Belongs to the CDP-glycerol glycerophosphotransferase family.</text>
</comment>
<proteinExistence type="inferred from homology"/>
<evidence type="ECO:0000256" key="1">
    <source>
        <dbReference type="ARBA" id="ARBA00004202"/>
    </source>
</evidence>
<dbReference type="GO" id="GO:0047355">
    <property type="term" value="F:CDP-glycerol glycerophosphotransferase activity"/>
    <property type="evidence" value="ECO:0007669"/>
    <property type="project" value="InterPro"/>
</dbReference>
<dbReference type="AlphaFoldDB" id="A0A1U7PMS1"/>
<dbReference type="InterPro" id="IPR051612">
    <property type="entry name" value="Teichoic_Acid_Biosynth"/>
</dbReference>
<keyword evidence="3" id="KW-1003">Cell membrane</keyword>
<evidence type="ECO:0000256" key="3">
    <source>
        <dbReference type="ARBA" id="ARBA00022475"/>
    </source>
</evidence>
<dbReference type="PANTHER" id="PTHR37316:SF2">
    <property type="entry name" value="TEICHOIC ACID RIBITOL-PHOSPHATE POLYMERASE TARK"/>
    <property type="match status" value="1"/>
</dbReference>
<dbReference type="InterPro" id="IPR043149">
    <property type="entry name" value="TagF_N"/>
</dbReference>
<keyword evidence="8" id="KW-1185">Reference proteome</keyword>
<dbReference type="EMBL" id="FTPL01000001">
    <property type="protein sequence ID" value="SIT70999.1"/>
    <property type="molecule type" value="Genomic_DNA"/>
</dbReference>
<evidence type="ECO:0000313" key="7">
    <source>
        <dbReference type="EMBL" id="SIT70999.1"/>
    </source>
</evidence>
<name>A0A1U7PMS1_9BACI</name>
<dbReference type="InterPro" id="IPR043148">
    <property type="entry name" value="TagF_C"/>
</dbReference>
<dbReference type="PANTHER" id="PTHR37316">
    <property type="entry name" value="TEICHOIC ACID GLYCEROL-PHOSPHATE PRIMASE"/>
    <property type="match status" value="1"/>
</dbReference>
<evidence type="ECO:0000256" key="5">
    <source>
        <dbReference type="ARBA" id="ARBA00022944"/>
    </source>
</evidence>
<keyword evidence="4 7" id="KW-0808">Transferase</keyword>
<dbReference type="InterPro" id="IPR007554">
    <property type="entry name" value="Glycerophosphate_synth"/>
</dbReference>
<evidence type="ECO:0000256" key="2">
    <source>
        <dbReference type="ARBA" id="ARBA00010488"/>
    </source>
</evidence>
<evidence type="ECO:0000256" key="4">
    <source>
        <dbReference type="ARBA" id="ARBA00022679"/>
    </source>
</evidence>
<dbReference type="STRING" id="550447.SAMN05428946_0674"/>
<gene>
    <name evidence="7" type="ORF">SAMN05428946_0674</name>
</gene>
<evidence type="ECO:0000313" key="8">
    <source>
        <dbReference type="Proteomes" id="UP000187550"/>
    </source>
</evidence>
<keyword evidence="5" id="KW-0777">Teichoic acid biosynthesis</keyword>
<dbReference type="RefSeq" id="WP_076756931.1">
    <property type="nucleotide sequence ID" value="NZ_FTPL01000001.1"/>
</dbReference>
<dbReference type="OrthoDB" id="9811865at2"/>
<protein>
    <submittedName>
        <fullName evidence="7">CDP-ribitol ribitolphosphotransferase</fullName>
    </submittedName>
</protein>
<evidence type="ECO:0000256" key="6">
    <source>
        <dbReference type="ARBA" id="ARBA00023136"/>
    </source>
</evidence>
<dbReference type="SUPFAM" id="SSF53756">
    <property type="entry name" value="UDP-Glycosyltransferase/glycogen phosphorylase"/>
    <property type="match status" value="1"/>
</dbReference>
<keyword evidence="6" id="KW-0472">Membrane</keyword>
<accession>A0A1U7PMS1</accession>
<dbReference type="Proteomes" id="UP000187550">
    <property type="component" value="Unassembled WGS sequence"/>
</dbReference>
<sequence length="387" mass="44455">MSVVQSAKYTLLRLFRLVFNGYYQFLRVLKPIDPDKVVIVQSRSRQLEGNLKYVHNELLKQRPAAKIHLISPVNRMNLMLFKELKTIVGAKYVILEDYYLPVYLIKPDKQMKIIQLWHAAGAFKKVGYSTVNTKFGPAESYLKVIPVHSNYTHVYVSSGNIVPNYAEAFNMPPERIHPLGIPRTDFFFEEQAHEKVIKSIKEDHPIITSDRVIILFAPTYRAADSQKESSVDFIETLKALSNAIRDDQLIVYRPHPYLVNESMSSLGDLTNVLVAADRSINEWMLVADAFITDYSSAIFEYALLERPLAHYVPDLGEYENSRGLYYPIGTISDGALLKNIDELVNWTRNRQKNEKWDTSRMIAFTFSNKKNTSQKIVEHFLGRVGGQ</sequence>